<keyword evidence="5 14" id="KW-0378">Hydrolase</keyword>
<dbReference type="GO" id="GO:0016887">
    <property type="term" value="F:ATP hydrolysis activity"/>
    <property type="evidence" value="ECO:0007669"/>
    <property type="project" value="RHEA"/>
</dbReference>
<comment type="cofactor">
    <cofactor evidence="1 14">
        <name>Mg(2+)</name>
        <dbReference type="ChEBI" id="CHEBI:18420"/>
    </cofactor>
</comment>
<dbReference type="Pfam" id="PF21530">
    <property type="entry name" value="Pif1_2B_dom"/>
    <property type="match status" value="1"/>
</dbReference>
<dbReference type="GO" id="GO:0006281">
    <property type="term" value="P:DNA repair"/>
    <property type="evidence" value="ECO:0007669"/>
    <property type="project" value="UniProtKB-UniRule"/>
</dbReference>
<evidence type="ECO:0000256" key="4">
    <source>
        <dbReference type="ARBA" id="ARBA00022763"/>
    </source>
</evidence>
<dbReference type="HAMAP" id="MF_03176">
    <property type="entry name" value="PIF1"/>
    <property type="match status" value="1"/>
</dbReference>
<dbReference type="InterPro" id="IPR051055">
    <property type="entry name" value="PIF1_helicase"/>
</dbReference>
<keyword evidence="10 14" id="KW-0233">DNA recombination</keyword>
<dbReference type="AlphaFoldDB" id="A0A409W7F6"/>
<dbReference type="CDD" id="cd18037">
    <property type="entry name" value="DEXSc_Pif1_like"/>
    <property type="match status" value="1"/>
</dbReference>
<dbReference type="EMBL" id="NHYE01005351">
    <property type="protein sequence ID" value="PPQ74293.1"/>
    <property type="molecule type" value="Genomic_DNA"/>
</dbReference>
<evidence type="ECO:0000256" key="5">
    <source>
        <dbReference type="ARBA" id="ARBA00022801"/>
    </source>
</evidence>
<dbReference type="Proteomes" id="UP000284706">
    <property type="component" value="Unassembled WGS sequence"/>
</dbReference>
<dbReference type="InterPro" id="IPR049163">
    <property type="entry name" value="Pif1-like_2B_dom"/>
</dbReference>
<evidence type="ECO:0000256" key="7">
    <source>
        <dbReference type="ARBA" id="ARBA00022840"/>
    </source>
</evidence>
<feature type="domain" description="AAA+ ATPase" evidence="16">
    <location>
        <begin position="177"/>
        <end position="327"/>
    </location>
</feature>
<dbReference type="CDD" id="cd18809">
    <property type="entry name" value="SF1_C_RecD"/>
    <property type="match status" value="1"/>
</dbReference>
<keyword evidence="9 14" id="KW-0496">Mitochondrion</keyword>
<evidence type="ECO:0000256" key="3">
    <source>
        <dbReference type="ARBA" id="ARBA00022741"/>
    </source>
</evidence>
<dbReference type="GO" id="GO:0005730">
    <property type="term" value="C:nucleolus"/>
    <property type="evidence" value="ECO:0007669"/>
    <property type="project" value="UniProtKB-SubCell"/>
</dbReference>
<dbReference type="PANTHER" id="PTHR47642:SF5">
    <property type="entry name" value="ATP-DEPENDENT DNA HELICASE"/>
    <property type="match status" value="1"/>
</dbReference>
<keyword evidence="12 14" id="KW-0413">Isomerase</keyword>
<gene>
    <name evidence="14" type="primary">PIF1</name>
    <name evidence="17" type="ORF">CVT26_003891</name>
</gene>
<dbReference type="FunFam" id="3.40.50.300:FF:001226">
    <property type="entry name" value="ATP-dependent DNA helicase PIF1"/>
    <property type="match status" value="1"/>
</dbReference>
<dbReference type="GO" id="GO:0006310">
    <property type="term" value="P:DNA recombination"/>
    <property type="evidence" value="ECO:0007669"/>
    <property type="project" value="UniProtKB-UniRule"/>
</dbReference>
<feature type="compositionally biased region" description="Polar residues" evidence="15">
    <location>
        <begin position="81"/>
        <end position="96"/>
    </location>
</feature>
<keyword evidence="4 14" id="KW-0227">DNA damage</keyword>
<reference evidence="17 18" key="1">
    <citation type="journal article" date="2018" name="Evol. Lett.">
        <title>Horizontal gene cluster transfer increased hallucinogenic mushroom diversity.</title>
        <authorList>
            <person name="Reynolds H.T."/>
            <person name="Vijayakumar V."/>
            <person name="Gluck-Thaler E."/>
            <person name="Korotkin H.B."/>
            <person name="Matheny P.B."/>
            <person name="Slot J.C."/>
        </authorList>
    </citation>
    <scope>NUCLEOTIDE SEQUENCE [LARGE SCALE GENOMIC DNA]</scope>
    <source>
        <strain evidence="17 18">SRW20</strain>
    </source>
</reference>
<keyword evidence="3 14" id="KW-0547">Nucleotide-binding</keyword>
<dbReference type="Pfam" id="PF05970">
    <property type="entry name" value="PIF1"/>
    <property type="match status" value="1"/>
</dbReference>
<dbReference type="STRING" id="231916.A0A409W7F6"/>
<evidence type="ECO:0000256" key="9">
    <source>
        <dbReference type="ARBA" id="ARBA00023128"/>
    </source>
</evidence>
<evidence type="ECO:0000256" key="11">
    <source>
        <dbReference type="ARBA" id="ARBA00023204"/>
    </source>
</evidence>
<evidence type="ECO:0000256" key="15">
    <source>
        <dbReference type="SAM" id="MobiDB-lite"/>
    </source>
</evidence>
<evidence type="ECO:0000256" key="8">
    <source>
        <dbReference type="ARBA" id="ARBA00023125"/>
    </source>
</evidence>
<evidence type="ECO:0000256" key="12">
    <source>
        <dbReference type="ARBA" id="ARBA00023235"/>
    </source>
</evidence>
<comment type="function">
    <text evidence="14">DNA-dependent ATPase and 5'-3' DNA helicase required for the maintenance of both mitochondrial and nuclear genome stability.</text>
</comment>
<comment type="catalytic activity">
    <reaction evidence="14">
        <text>ATP + H2O = ADP + phosphate + H(+)</text>
        <dbReference type="Rhea" id="RHEA:13065"/>
        <dbReference type="ChEBI" id="CHEBI:15377"/>
        <dbReference type="ChEBI" id="CHEBI:15378"/>
        <dbReference type="ChEBI" id="CHEBI:30616"/>
        <dbReference type="ChEBI" id="CHEBI:43474"/>
        <dbReference type="ChEBI" id="CHEBI:456216"/>
        <dbReference type="EC" id="5.6.2.3"/>
    </reaction>
</comment>
<dbReference type="GO" id="GO:0003697">
    <property type="term" value="F:single-stranded DNA binding"/>
    <property type="evidence" value="ECO:0007669"/>
    <property type="project" value="UniProtKB-ARBA"/>
</dbReference>
<evidence type="ECO:0000256" key="14">
    <source>
        <dbReference type="HAMAP-Rule" id="MF_03176"/>
    </source>
</evidence>
<feature type="binding site" evidence="14">
    <location>
        <begin position="185"/>
        <end position="192"/>
    </location>
    <ligand>
        <name>ATP</name>
        <dbReference type="ChEBI" id="CHEBI:30616"/>
    </ligand>
</feature>
<keyword evidence="18" id="KW-1185">Reference proteome</keyword>
<evidence type="ECO:0000256" key="6">
    <source>
        <dbReference type="ARBA" id="ARBA00022806"/>
    </source>
</evidence>
<dbReference type="InParanoid" id="A0A409W7F6"/>
<evidence type="ECO:0000256" key="1">
    <source>
        <dbReference type="ARBA" id="ARBA00001946"/>
    </source>
</evidence>
<dbReference type="OrthoDB" id="432234at2759"/>
<feature type="compositionally biased region" description="Polar residues" evidence="15">
    <location>
        <begin position="20"/>
        <end position="34"/>
    </location>
</feature>
<sequence>MNKSSKQAKSGLSTIKRDFSTSSIGSAAPRSSQPLDWDPSPPRPAPPPKKKLTGSEARLLAIQEALAGLPKQPSPAPLGPSTAQNKRASPTGTQTVEPAPKRSRRILPPDWHDNDALSKPTLAAPIPNQTKSRTSSGSVLSPLVDSPSSSLSSASKTKVAPIFLSQEQTQILKLVQEGESLFYTGSAGTGKSVLLREIIKTLRKKFAKSSDAVAITASTGIAACNIGGVTIHSFAGIGLGIETAEELASKVRKNKKAASRWSRTRVLIIDEVSMVDGDLFDKLAYIASAIRKDPSPFGGIQVIVTGDFFQLPPVNKSDSSVKFAFEANMWKATVKHTYNLTKVFRQSDQRFVDMLNEMRFGTLSQKSINMFKGLSREIEYDDGLGPTELFPRREDVERSNSTRMSRLQTEERRYQAIDGGSIQDPNQREKMLANFMAPKHLTLRVDAQVMLIKNVDETLVNGSMGRILGFVDTSSPEAEEIGAIGATTSASAKKAQSAAAFKGGEMFPLVEFLLPQGGRRRVLVTRDSWKVELPTGEVQVSRTQLPLILAWAMSIHKSQGQTLDRVKVDLGKVFEKGQAYVALSRATSLDRLQVLNFDPNKVSSLFQRLSVSGRRSFVMLEQVQVHPKVVQWSKTLSVITDA</sequence>
<protein>
    <recommendedName>
        <fullName evidence="14">ATP-dependent DNA helicase PIF1</fullName>
        <ecNumber evidence="14">5.6.2.3</ecNumber>
    </recommendedName>
    <alternativeName>
        <fullName evidence="14">DNA 5'-3' helicase PIF1</fullName>
    </alternativeName>
    <alternativeName>
        <fullName evidence="14">DNA repair and recombination helicase PIF1</fullName>
    </alternativeName>
</protein>
<dbReference type="InterPro" id="IPR048293">
    <property type="entry name" value="PIF1_RRM3_pfh1"/>
</dbReference>
<evidence type="ECO:0000313" key="18">
    <source>
        <dbReference type="Proteomes" id="UP000284706"/>
    </source>
</evidence>
<comment type="similarity">
    <text evidence="14">Belongs to the helicase family. PIF1 subfamily.</text>
</comment>
<comment type="subunit">
    <text evidence="14">Monomer.</text>
</comment>
<evidence type="ECO:0000313" key="17">
    <source>
        <dbReference type="EMBL" id="PPQ74293.1"/>
    </source>
</evidence>
<keyword evidence="11 14" id="KW-0234">DNA repair</keyword>
<evidence type="ECO:0000259" key="16">
    <source>
        <dbReference type="SMART" id="SM00382"/>
    </source>
</evidence>
<dbReference type="InterPro" id="IPR027417">
    <property type="entry name" value="P-loop_NTPase"/>
</dbReference>
<organism evidence="17 18">
    <name type="scientific">Gymnopilus dilepis</name>
    <dbReference type="NCBI Taxonomy" id="231916"/>
    <lineage>
        <taxon>Eukaryota</taxon>
        <taxon>Fungi</taxon>
        <taxon>Dikarya</taxon>
        <taxon>Basidiomycota</taxon>
        <taxon>Agaricomycotina</taxon>
        <taxon>Agaricomycetes</taxon>
        <taxon>Agaricomycetidae</taxon>
        <taxon>Agaricales</taxon>
        <taxon>Agaricineae</taxon>
        <taxon>Hymenogastraceae</taxon>
        <taxon>Gymnopilus</taxon>
    </lineage>
</organism>
<comment type="caution">
    <text evidence="17">The sequence shown here is derived from an EMBL/GenBank/DDBJ whole genome shotgun (WGS) entry which is preliminary data.</text>
</comment>
<dbReference type="GO" id="GO:0043139">
    <property type="term" value="F:5'-3' DNA helicase activity"/>
    <property type="evidence" value="ECO:0007669"/>
    <property type="project" value="UniProtKB-UniRule"/>
</dbReference>
<proteinExistence type="inferred from homology"/>
<dbReference type="EC" id="5.6.2.3" evidence="14"/>
<dbReference type="SUPFAM" id="SSF52540">
    <property type="entry name" value="P-loop containing nucleoside triphosphate hydrolases"/>
    <property type="match status" value="2"/>
</dbReference>
<feature type="compositionally biased region" description="Polar residues" evidence="15">
    <location>
        <begin position="1"/>
        <end position="13"/>
    </location>
</feature>
<feature type="compositionally biased region" description="Low complexity" evidence="15">
    <location>
        <begin position="135"/>
        <end position="153"/>
    </location>
</feature>
<dbReference type="SMART" id="SM00382">
    <property type="entry name" value="AAA"/>
    <property type="match status" value="1"/>
</dbReference>
<dbReference type="GO" id="GO:0005739">
    <property type="term" value="C:mitochondrion"/>
    <property type="evidence" value="ECO:0007669"/>
    <property type="project" value="UniProtKB-SubCell"/>
</dbReference>
<keyword evidence="8 14" id="KW-0238">DNA-binding</keyword>
<keyword evidence="7 14" id="KW-0067">ATP-binding</keyword>
<dbReference type="GO" id="GO:0005524">
    <property type="term" value="F:ATP binding"/>
    <property type="evidence" value="ECO:0007669"/>
    <property type="project" value="UniProtKB-UniRule"/>
</dbReference>
<accession>A0A409W7F6</accession>
<feature type="DNA-binding region" evidence="14">
    <location>
        <begin position="578"/>
        <end position="597"/>
    </location>
</feature>
<keyword evidence="13 14" id="KW-0539">Nucleus</keyword>
<keyword evidence="6 14" id="KW-0347">Helicase</keyword>
<dbReference type="InterPro" id="IPR010285">
    <property type="entry name" value="DNA_helicase_pif1-like_DEAD"/>
</dbReference>
<dbReference type="Gene3D" id="3.40.50.300">
    <property type="entry name" value="P-loop containing nucleotide triphosphate hydrolases"/>
    <property type="match status" value="2"/>
</dbReference>
<comment type="subcellular location">
    <subcellularLocation>
        <location evidence="2">Nucleus</location>
        <location evidence="2">Nucleolus</location>
    </subcellularLocation>
    <subcellularLocation>
        <location evidence="14">Nucleus</location>
    </subcellularLocation>
    <subcellularLocation>
        <location evidence="14">Mitochondrion</location>
    </subcellularLocation>
</comment>
<dbReference type="PANTHER" id="PTHR47642">
    <property type="entry name" value="ATP-DEPENDENT DNA HELICASE"/>
    <property type="match status" value="1"/>
</dbReference>
<name>A0A409W7F6_9AGAR</name>
<evidence type="ECO:0000256" key="10">
    <source>
        <dbReference type="ARBA" id="ARBA00023172"/>
    </source>
</evidence>
<dbReference type="FunCoup" id="A0A409W7F6">
    <property type="interactions" value="191"/>
</dbReference>
<evidence type="ECO:0000256" key="2">
    <source>
        <dbReference type="ARBA" id="ARBA00004604"/>
    </source>
</evidence>
<feature type="region of interest" description="Disordered" evidence="15">
    <location>
        <begin position="1"/>
        <end position="153"/>
    </location>
</feature>
<evidence type="ECO:0000256" key="13">
    <source>
        <dbReference type="ARBA" id="ARBA00023242"/>
    </source>
</evidence>
<dbReference type="GO" id="GO:0000723">
    <property type="term" value="P:telomere maintenance"/>
    <property type="evidence" value="ECO:0007669"/>
    <property type="project" value="InterPro"/>
</dbReference>
<dbReference type="InterPro" id="IPR003593">
    <property type="entry name" value="AAA+_ATPase"/>
</dbReference>